<dbReference type="Proteomes" id="UP001144280">
    <property type="component" value="Unassembled WGS sequence"/>
</dbReference>
<evidence type="ECO:0000313" key="7">
    <source>
        <dbReference type="EMBL" id="GLI00205.1"/>
    </source>
</evidence>
<dbReference type="InterPro" id="IPR041347">
    <property type="entry name" value="MftR_C"/>
</dbReference>
<accession>A0ABQ5R1D4</accession>
<dbReference type="InterPro" id="IPR050109">
    <property type="entry name" value="HTH-type_TetR-like_transc_reg"/>
</dbReference>
<evidence type="ECO:0000256" key="5">
    <source>
        <dbReference type="SAM" id="MobiDB-lite"/>
    </source>
</evidence>
<reference evidence="7" key="1">
    <citation type="submission" date="2022-12" db="EMBL/GenBank/DDBJ databases">
        <title>New Phytohabitans aurantiacus sp. RD004123 nov., an actinomycete isolated from soil.</title>
        <authorList>
            <person name="Triningsih D.W."/>
            <person name="Harunari E."/>
            <person name="Igarashi Y."/>
        </authorList>
    </citation>
    <scope>NUCLEOTIDE SEQUENCE</scope>
    <source>
        <strain evidence="7">RD004123</strain>
    </source>
</reference>
<gene>
    <name evidence="7" type="ORF">Pa4123_54810</name>
</gene>
<keyword evidence="3" id="KW-0804">Transcription</keyword>
<dbReference type="PROSITE" id="PS50977">
    <property type="entry name" value="HTH_TETR_2"/>
    <property type="match status" value="1"/>
</dbReference>
<evidence type="ECO:0000313" key="8">
    <source>
        <dbReference type="Proteomes" id="UP001144280"/>
    </source>
</evidence>
<evidence type="ECO:0000256" key="4">
    <source>
        <dbReference type="PROSITE-ProRule" id="PRU00335"/>
    </source>
</evidence>
<name>A0ABQ5R1D4_9ACTN</name>
<comment type="caution">
    <text evidence="7">The sequence shown here is derived from an EMBL/GenBank/DDBJ whole genome shotgun (WGS) entry which is preliminary data.</text>
</comment>
<keyword evidence="1" id="KW-0805">Transcription regulation</keyword>
<feature type="DNA-binding region" description="H-T-H motif" evidence="4">
    <location>
        <begin position="53"/>
        <end position="72"/>
    </location>
</feature>
<feature type="domain" description="HTH tetR-type" evidence="6">
    <location>
        <begin position="30"/>
        <end position="90"/>
    </location>
</feature>
<dbReference type="SUPFAM" id="SSF46689">
    <property type="entry name" value="Homeodomain-like"/>
    <property type="match status" value="1"/>
</dbReference>
<dbReference type="InterPro" id="IPR001647">
    <property type="entry name" value="HTH_TetR"/>
</dbReference>
<dbReference type="Pfam" id="PF17754">
    <property type="entry name" value="TetR_C_14"/>
    <property type="match status" value="1"/>
</dbReference>
<dbReference type="PANTHER" id="PTHR30055:SF238">
    <property type="entry name" value="MYCOFACTOCIN BIOSYNTHESIS TRANSCRIPTIONAL REGULATOR MFTR-RELATED"/>
    <property type="match status" value="1"/>
</dbReference>
<dbReference type="EMBL" id="BSDI01000031">
    <property type="protein sequence ID" value="GLI00205.1"/>
    <property type="molecule type" value="Genomic_DNA"/>
</dbReference>
<dbReference type="RefSeq" id="WP_281900366.1">
    <property type="nucleotide sequence ID" value="NZ_BSDI01000031.1"/>
</dbReference>
<keyword evidence="2 4" id="KW-0238">DNA-binding</keyword>
<feature type="region of interest" description="Disordered" evidence="5">
    <location>
        <begin position="1"/>
        <end position="31"/>
    </location>
</feature>
<evidence type="ECO:0000259" key="6">
    <source>
        <dbReference type="PROSITE" id="PS50977"/>
    </source>
</evidence>
<proteinExistence type="predicted"/>
<organism evidence="7 8">
    <name type="scientific">Phytohabitans aurantiacus</name>
    <dbReference type="NCBI Taxonomy" id="3016789"/>
    <lineage>
        <taxon>Bacteria</taxon>
        <taxon>Bacillati</taxon>
        <taxon>Actinomycetota</taxon>
        <taxon>Actinomycetes</taxon>
        <taxon>Micromonosporales</taxon>
        <taxon>Micromonosporaceae</taxon>
    </lineage>
</organism>
<keyword evidence="8" id="KW-1185">Reference proteome</keyword>
<dbReference type="Gene3D" id="1.10.357.10">
    <property type="entry name" value="Tetracycline Repressor, domain 2"/>
    <property type="match status" value="1"/>
</dbReference>
<evidence type="ECO:0000256" key="2">
    <source>
        <dbReference type="ARBA" id="ARBA00023125"/>
    </source>
</evidence>
<dbReference type="PRINTS" id="PR00455">
    <property type="entry name" value="HTHTETR"/>
</dbReference>
<dbReference type="PANTHER" id="PTHR30055">
    <property type="entry name" value="HTH-TYPE TRANSCRIPTIONAL REGULATOR RUTR"/>
    <property type="match status" value="1"/>
</dbReference>
<evidence type="ECO:0000256" key="3">
    <source>
        <dbReference type="ARBA" id="ARBA00023163"/>
    </source>
</evidence>
<dbReference type="InterPro" id="IPR009057">
    <property type="entry name" value="Homeodomain-like_sf"/>
</dbReference>
<sequence>MSGGHDEVVGRADGQTRQVGRPPITERQKAEVRREIARQAVRLFTEKGVAATSAEEIAAAVGISVRSLWRHFPNKERCVLPLLTEPLGVTVRALGRWRPGDDIGEFYETMERDTADAIAADQMGADIPAILDLVRLTRTEPGLRLVWLHSQDDAEPLLAEALARRAGRSAPDLTIRVQAATINSALRAAMEHYAFSTDPADSDPVALRDTVRDALVIAARGLN</sequence>
<evidence type="ECO:0000256" key="1">
    <source>
        <dbReference type="ARBA" id="ARBA00023015"/>
    </source>
</evidence>
<protein>
    <recommendedName>
        <fullName evidence="6">HTH tetR-type domain-containing protein</fullName>
    </recommendedName>
</protein>
<feature type="compositionally biased region" description="Basic and acidic residues" evidence="5">
    <location>
        <begin position="1"/>
        <end position="10"/>
    </location>
</feature>
<dbReference type="Pfam" id="PF00440">
    <property type="entry name" value="TetR_N"/>
    <property type="match status" value="1"/>
</dbReference>